<evidence type="ECO:0000256" key="2">
    <source>
        <dbReference type="SAM" id="MobiDB-lite"/>
    </source>
</evidence>
<dbReference type="AlphaFoldDB" id="A0A6P5EZI0"/>
<dbReference type="Pfam" id="PF12752">
    <property type="entry name" value="SUZ"/>
    <property type="match status" value="1"/>
</dbReference>
<keyword evidence="1" id="KW-0597">Phosphoprotein</keyword>
<dbReference type="InterPro" id="IPR024771">
    <property type="entry name" value="SUZ"/>
</dbReference>
<dbReference type="GeneID" id="109708956"/>
<name>A0A6P5EZI0_ANACO</name>
<dbReference type="PANTHER" id="PTHR15672">
    <property type="entry name" value="CAMP-REGULATED PHOSPHOPROTEIN 21 RELATED R3H DOMAIN CONTAINING PROTEIN"/>
    <property type="match status" value="1"/>
</dbReference>
<accession>A0A6P5EZI0</accession>
<dbReference type="Proteomes" id="UP000515123">
    <property type="component" value="Linkage group 4"/>
</dbReference>
<dbReference type="GO" id="GO:0003676">
    <property type="term" value="F:nucleic acid binding"/>
    <property type="evidence" value="ECO:0007669"/>
    <property type="project" value="UniProtKB-UniRule"/>
</dbReference>
<dbReference type="PROSITE" id="PS51061">
    <property type="entry name" value="R3H"/>
    <property type="match status" value="1"/>
</dbReference>
<dbReference type="SUPFAM" id="SSF82708">
    <property type="entry name" value="R3H domain"/>
    <property type="match status" value="1"/>
</dbReference>
<dbReference type="Gene3D" id="3.30.1370.50">
    <property type="entry name" value="R3H-like domain"/>
    <property type="match status" value="1"/>
</dbReference>
<dbReference type="OrthoDB" id="278430at2759"/>
<dbReference type="SMART" id="SM00393">
    <property type="entry name" value="R3H"/>
    <property type="match status" value="1"/>
</dbReference>
<sequence>MGSMETPIPYAPAHDNGSEEVEVEEKGEETEMGLNPVDPFLVEALENPRHRLTVLRMELDIQKFMQNPNLQEFEFQHFPTSYLRCAAHRIAQHYGLETTVADSILDGSSSRIIARKTSVSKIRSISLSEIPCKVNDTETREKFRIAIRQRPNKVSQSDANVLETKKNLLKTVEERKEEYDKARARIFSGTSVTDPEIPLPSATAVGRNLSLEREESVNFRPLVEEHDKITINDCPSRIAIFRDREKDRNDPDYDRSYGRYFQGLAPNPNFYIGAFGALHPPLLQYDGSFLQFGNFPGNQTSFNCGMADSTMNALPAVGYQQSFSGAAYQQWPSSTMMYTNCYYHPRQAIVQVPSYQSFDHSHNS</sequence>
<evidence type="ECO:0000259" key="4">
    <source>
        <dbReference type="PROSITE" id="PS51673"/>
    </source>
</evidence>
<dbReference type="InterPro" id="IPR036867">
    <property type="entry name" value="R3H_dom_sf"/>
</dbReference>
<feature type="domain" description="R3H" evidence="3">
    <location>
        <begin position="51"/>
        <end position="118"/>
    </location>
</feature>
<organism evidence="5 6">
    <name type="scientific">Ananas comosus</name>
    <name type="common">Pineapple</name>
    <name type="synonym">Ananas ananas</name>
    <dbReference type="NCBI Taxonomy" id="4615"/>
    <lineage>
        <taxon>Eukaryota</taxon>
        <taxon>Viridiplantae</taxon>
        <taxon>Streptophyta</taxon>
        <taxon>Embryophyta</taxon>
        <taxon>Tracheophyta</taxon>
        <taxon>Spermatophyta</taxon>
        <taxon>Magnoliopsida</taxon>
        <taxon>Liliopsida</taxon>
        <taxon>Poales</taxon>
        <taxon>Bromeliaceae</taxon>
        <taxon>Bromelioideae</taxon>
        <taxon>Ananas</taxon>
    </lineage>
</organism>
<protein>
    <submittedName>
        <fullName evidence="6">Uncharacterized protein LOC109708956</fullName>
    </submittedName>
</protein>
<proteinExistence type="predicted"/>
<dbReference type="InterPro" id="IPR051937">
    <property type="entry name" value="R3H_domain_containing"/>
</dbReference>
<reference evidence="5" key="1">
    <citation type="journal article" date="2015" name="Nat. Genet.">
        <title>The pineapple genome and the evolution of CAM photosynthesis.</title>
        <authorList>
            <person name="Ming R."/>
            <person name="VanBuren R."/>
            <person name="Wai C.M."/>
            <person name="Tang H."/>
            <person name="Schatz M.C."/>
            <person name="Bowers J.E."/>
            <person name="Lyons E."/>
            <person name="Wang M.L."/>
            <person name="Chen J."/>
            <person name="Biggers E."/>
            <person name="Zhang J."/>
            <person name="Huang L."/>
            <person name="Zhang L."/>
            <person name="Miao W."/>
            <person name="Zhang J."/>
            <person name="Ye Z."/>
            <person name="Miao C."/>
            <person name="Lin Z."/>
            <person name="Wang H."/>
            <person name="Zhou H."/>
            <person name="Yim W.C."/>
            <person name="Priest H.D."/>
            <person name="Zheng C."/>
            <person name="Woodhouse M."/>
            <person name="Edger P.P."/>
            <person name="Guyot R."/>
            <person name="Guo H.B."/>
            <person name="Guo H."/>
            <person name="Zheng G."/>
            <person name="Singh R."/>
            <person name="Sharma A."/>
            <person name="Min X."/>
            <person name="Zheng Y."/>
            <person name="Lee H."/>
            <person name="Gurtowski J."/>
            <person name="Sedlazeck F.J."/>
            <person name="Harkess A."/>
            <person name="McKain M.R."/>
            <person name="Liao Z."/>
            <person name="Fang J."/>
            <person name="Liu J."/>
            <person name="Zhang X."/>
            <person name="Zhang Q."/>
            <person name="Hu W."/>
            <person name="Qin Y."/>
            <person name="Wang K."/>
            <person name="Chen L.Y."/>
            <person name="Shirley N."/>
            <person name="Lin Y.R."/>
            <person name="Liu L.Y."/>
            <person name="Hernandez A.G."/>
            <person name="Wright C.L."/>
            <person name="Bulone V."/>
            <person name="Tuskan G.A."/>
            <person name="Heath K."/>
            <person name="Zee F."/>
            <person name="Moore P.H."/>
            <person name="Sunkar R."/>
            <person name="Leebens-Mack J.H."/>
            <person name="Mockler T."/>
            <person name="Bennetzen J.L."/>
            <person name="Freeling M."/>
            <person name="Sankoff D."/>
            <person name="Paterson A.H."/>
            <person name="Zhu X."/>
            <person name="Yang X."/>
            <person name="Smith J.A."/>
            <person name="Cushman J.C."/>
            <person name="Paull R.E."/>
            <person name="Yu Q."/>
        </authorList>
    </citation>
    <scope>NUCLEOTIDE SEQUENCE [LARGE SCALE GENOMIC DNA]</scope>
    <source>
        <strain evidence="5">cv. F153</strain>
    </source>
</reference>
<evidence type="ECO:0000256" key="1">
    <source>
        <dbReference type="ARBA" id="ARBA00022553"/>
    </source>
</evidence>
<evidence type="ECO:0000259" key="3">
    <source>
        <dbReference type="PROSITE" id="PS51061"/>
    </source>
</evidence>
<dbReference type="InterPro" id="IPR001374">
    <property type="entry name" value="R3H_dom"/>
</dbReference>
<feature type="domain" description="SUZ" evidence="4">
    <location>
        <begin position="121"/>
        <end position="191"/>
    </location>
</feature>
<feature type="compositionally biased region" description="Acidic residues" evidence="2">
    <location>
        <begin position="18"/>
        <end position="31"/>
    </location>
</feature>
<dbReference type="CDD" id="cd02642">
    <property type="entry name" value="R3H_encore_like"/>
    <property type="match status" value="1"/>
</dbReference>
<dbReference type="Pfam" id="PF01424">
    <property type="entry name" value="R3H"/>
    <property type="match status" value="1"/>
</dbReference>
<keyword evidence="5" id="KW-1185">Reference proteome</keyword>
<dbReference type="PROSITE" id="PS51673">
    <property type="entry name" value="SUZ"/>
    <property type="match status" value="1"/>
</dbReference>
<dbReference type="RefSeq" id="XP_020086520.1">
    <property type="nucleotide sequence ID" value="XM_020230931.1"/>
</dbReference>
<gene>
    <name evidence="6" type="primary">LOC109708956</name>
</gene>
<evidence type="ECO:0000313" key="5">
    <source>
        <dbReference type="Proteomes" id="UP000515123"/>
    </source>
</evidence>
<evidence type="ECO:0000313" key="6">
    <source>
        <dbReference type="RefSeq" id="XP_020086520.1"/>
    </source>
</evidence>
<dbReference type="PANTHER" id="PTHR15672:SF15">
    <property type="entry name" value="SINGLE-STRANDED NUCLEIC ACID BINDING R3H PROTEIN"/>
    <property type="match status" value="1"/>
</dbReference>
<reference evidence="6" key="2">
    <citation type="submission" date="2025-08" db="UniProtKB">
        <authorList>
            <consortium name="RefSeq"/>
        </authorList>
    </citation>
    <scope>IDENTIFICATION</scope>
    <source>
        <tissue evidence="6">Leaf</tissue>
    </source>
</reference>
<feature type="region of interest" description="Disordered" evidence="2">
    <location>
        <begin position="1"/>
        <end position="31"/>
    </location>
</feature>